<protein>
    <recommendedName>
        <fullName evidence="3">Secreted protein</fullName>
    </recommendedName>
</protein>
<evidence type="ECO:0000313" key="2">
    <source>
        <dbReference type="Proteomes" id="UP000069940"/>
    </source>
</evidence>
<organism evidence="1 2">
    <name type="scientific">Aedes albopictus</name>
    <name type="common">Asian tiger mosquito</name>
    <name type="synonym">Stegomyia albopicta</name>
    <dbReference type="NCBI Taxonomy" id="7160"/>
    <lineage>
        <taxon>Eukaryota</taxon>
        <taxon>Metazoa</taxon>
        <taxon>Ecdysozoa</taxon>
        <taxon>Arthropoda</taxon>
        <taxon>Hexapoda</taxon>
        <taxon>Insecta</taxon>
        <taxon>Pterygota</taxon>
        <taxon>Neoptera</taxon>
        <taxon>Endopterygota</taxon>
        <taxon>Diptera</taxon>
        <taxon>Nematocera</taxon>
        <taxon>Culicoidea</taxon>
        <taxon>Culicidae</taxon>
        <taxon>Culicinae</taxon>
        <taxon>Aedini</taxon>
        <taxon>Aedes</taxon>
        <taxon>Stegomyia</taxon>
    </lineage>
</organism>
<dbReference type="EnsemblMetazoa" id="AALFPA23_024785.R36935">
    <property type="protein sequence ID" value="AALFPA23_024785.P36935"/>
    <property type="gene ID" value="AALFPA23_024785"/>
</dbReference>
<name>A0ABM2A5Z1_AEDAL</name>
<keyword evidence="2" id="KW-1185">Reference proteome</keyword>
<dbReference type="Proteomes" id="UP000069940">
    <property type="component" value="Unassembled WGS sequence"/>
</dbReference>
<dbReference type="GeneID" id="109414134"/>
<proteinExistence type="predicted"/>
<sequence>MSFSRDPGHLGISNTHVRNLARQVVNHGVSHYIPVQILHQHLSHESEVDSAGSSLFQLLSVWRRKNLVEYYPDANLGRIPSQLELVAGVWRPIMAGSMIGMLLEPYFAVNSLEVVPVSLLPWTRDLLMNLSNAAQYAVWLSMELALLEPHPMSRPTLAVGYSIHEGLAD</sequence>
<dbReference type="RefSeq" id="XP_062701386.1">
    <property type="nucleotide sequence ID" value="XM_062845402.1"/>
</dbReference>
<reference evidence="2" key="1">
    <citation type="journal article" date="2015" name="Proc. Natl. Acad. Sci. U.S.A.">
        <title>Genome sequence of the Asian Tiger mosquito, Aedes albopictus, reveals insights into its biology, genetics, and evolution.</title>
        <authorList>
            <person name="Chen X.G."/>
            <person name="Jiang X."/>
            <person name="Gu J."/>
            <person name="Xu M."/>
            <person name="Wu Y."/>
            <person name="Deng Y."/>
            <person name="Zhang C."/>
            <person name="Bonizzoni M."/>
            <person name="Dermauw W."/>
            <person name="Vontas J."/>
            <person name="Armbruster P."/>
            <person name="Huang X."/>
            <person name="Yang Y."/>
            <person name="Zhang H."/>
            <person name="He W."/>
            <person name="Peng H."/>
            <person name="Liu Y."/>
            <person name="Wu K."/>
            <person name="Chen J."/>
            <person name="Lirakis M."/>
            <person name="Topalis P."/>
            <person name="Van Leeuwen T."/>
            <person name="Hall A.B."/>
            <person name="Jiang X."/>
            <person name="Thorpe C."/>
            <person name="Mueller R.L."/>
            <person name="Sun C."/>
            <person name="Waterhouse R.M."/>
            <person name="Yan G."/>
            <person name="Tu Z.J."/>
            <person name="Fang X."/>
            <person name="James A.A."/>
        </authorList>
    </citation>
    <scope>NUCLEOTIDE SEQUENCE [LARGE SCALE GENOMIC DNA]</scope>
    <source>
        <strain evidence="2">Foshan</strain>
    </source>
</reference>
<accession>A0ABM2A5Z1</accession>
<evidence type="ECO:0008006" key="3">
    <source>
        <dbReference type="Google" id="ProtNLM"/>
    </source>
</evidence>
<reference evidence="1" key="2">
    <citation type="submission" date="2025-05" db="UniProtKB">
        <authorList>
            <consortium name="EnsemblMetazoa"/>
        </authorList>
    </citation>
    <scope>IDENTIFICATION</scope>
    <source>
        <strain evidence="1">Foshan</strain>
    </source>
</reference>
<evidence type="ECO:0000313" key="1">
    <source>
        <dbReference type="EnsemblMetazoa" id="AALFPA23_024785.P36935"/>
    </source>
</evidence>